<dbReference type="Proteomes" id="UP000823907">
    <property type="component" value="Unassembled WGS sequence"/>
</dbReference>
<keyword evidence="2" id="KW-0645">Protease</keyword>
<evidence type="ECO:0000313" key="7">
    <source>
        <dbReference type="EMBL" id="HJD49669.1"/>
    </source>
</evidence>
<dbReference type="Gene3D" id="3.90.1720.10">
    <property type="entry name" value="endopeptidase domain like (from Nostoc punctiforme)"/>
    <property type="match status" value="1"/>
</dbReference>
<dbReference type="PANTHER" id="PTHR47359:SF3">
    <property type="entry name" value="NLP_P60 DOMAIN-CONTAINING PROTEIN-RELATED"/>
    <property type="match status" value="1"/>
</dbReference>
<organism evidence="7 8">
    <name type="scientific">Candidatus Corynebacterium intestinavium</name>
    <dbReference type="NCBI Taxonomy" id="2838531"/>
    <lineage>
        <taxon>Bacteria</taxon>
        <taxon>Bacillati</taxon>
        <taxon>Actinomycetota</taxon>
        <taxon>Actinomycetes</taxon>
        <taxon>Mycobacteriales</taxon>
        <taxon>Corynebacteriaceae</taxon>
        <taxon>Corynebacterium</taxon>
    </lineage>
</organism>
<dbReference type="InterPro" id="IPR038765">
    <property type="entry name" value="Papain-like_cys_pep_sf"/>
</dbReference>
<dbReference type="GO" id="GO:0006508">
    <property type="term" value="P:proteolysis"/>
    <property type="evidence" value="ECO:0007669"/>
    <property type="project" value="UniProtKB-KW"/>
</dbReference>
<evidence type="ECO:0000313" key="8">
    <source>
        <dbReference type="Proteomes" id="UP000823907"/>
    </source>
</evidence>
<dbReference type="InterPro" id="IPR000064">
    <property type="entry name" value="NLP_P60_dom"/>
</dbReference>
<dbReference type="SUPFAM" id="SSF54001">
    <property type="entry name" value="Cysteine proteinases"/>
    <property type="match status" value="1"/>
</dbReference>
<evidence type="ECO:0000256" key="5">
    <source>
        <dbReference type="SAM" id="MobiDB-lite"/>
    </source>
</evidence>
<comment type="caution">
    <text evidence="7">The sequence shown here is derived from an EMBL/GenBank/DDBJ whole genome shotgun (WGS) entry which is preliminary data.</text>
</comment>
<dbReference type="PANTHER" id="PTHR47359">
    <property type="entry name" value="PEPTIDOGLYCAN DL-ENDOPEPTIDASE CWLO"/>
    <property type="match status" value="1"/>
</dbReference>
<protein>
    <submittedName>
        <fullName evidence="7">C40 family peptidase</fullName>
    </submittedName>
</protein>
<evidence type="ECO:0000256" key="1">
    <source>
        <dbReference type="ARBA" id="ARBA00007074"/>
    </source>
</evidence>
<evidence type="ECO:0000256" key="2">
    <source>
        <dbReference type="ARBA" id="ARBA00022670"/>
    </source>
</evidence>
<evidence type="ECO:0000259" key="6">
    <source>
        <dbReference type="PROSITE" id="PS51935"/>
    </source>
</evidence>
<accession>A0A9D2UC24</accession>
<feature type="domain" description="NlpC/P60" evidence="6">
    <location>
        <begin position="256"/>
        <end position="370"/>
    </location>
</feature>
<dbReference type="AlphaFoldDB" id="A0A9D2UC24"/>
<evidence type="ECO:0000256" key="4">
    <source>
        <dbReference type="ARBA" id="ARBA00022807"/>
    </source>
</evidence>
<keyword evidence="4" id="KW-0788">Thiol protease</keyword>
<name>A0A9D2UC24_9CORY</name>
<sequence length="370" mass="36240">MNAPVLAPAGGAVVEDVIGSVLGEMAGSMLGGGGCVPDFLGLVEPIAALIPQPLQPGVSALLGSGVNGLAGEVIRTVGSAVLGEAGGAMAAKLAQVSEAVELVEEVRRGLDAVAGRGQQAVQAAIEDIGAIAMEALAEIGATVNPLQLLGPTAPVVLAEAQAIACKHLGRAEARVQALGQELLGLAEEASATVVPAEAIPAVPTPSEGSDGAPLAPANPGGATGSGSAPGGAAVSSGDAADSSDAADPDAVAGAPTEAAAKAVAAAKTQLGTPYVWGGTTPGQGFDCSGFVQWAYGQAGVELPRLADQQAVGPQIPMDQVQPGDLAVWDGHVAMVIEDGQMIEAGDPVGISPIRTENIGMSFHGFYRPTG</sequence>
<proteinExistence type="inferred from homology"/>
<gene>
    <name evidence="7" type="ORF">H9907_06205</name>
</gene>
<feature type="compositionally biased region" description="Low complexity" evidence="5">
    <location>
        <begin position="230"/>
        <end position="253"/>
    </location>
</feature>
<reference evidence="7" key="2">
    <citation type="submission" date="2021-04" db="EMBL/GenBank/DDBJ databases">
        <authorList>
            <person name="Gilroy R."/>
        </authorList>
    </citation>
    <scope>NUCLEOTIDE SEQUENCE</scope>
    <source>
        <strain evidence="7">5925</strain>
    </source>
</reference>
<dbReference type="Pfam" id="PF00877">
    <property type="entry name" value="NLPC_P60"/>
    <property type="match status" value="1"/>
</dbReference>
<feature type="compositionally biased region" description="Low complexity" evidence="5">
    <location>
        <begin position="211"/>
        <end position="220"/>
    </location>
</feature>
<dbReference type="EMBL" id="DWUR01000100">
    <property type="protein sequence ID" value="HJD49669.1"/>
    <property type="molecule type" value="Genomic_DNA"/>
</dbReference>
<dbReference type="InterPro" id="IPR051794">
    <property type="entry name" value="PG_Endopeptidase_C40"/>
</dbReference>
<dbReference type="PROSITE" id="PS51935">
    <property type="entry name" value="NLPC_P60"/>
    <property type="match status" value="1"/>
</dbReference>
<keyword evidence="3" id="KW-0378">Hydrolase</keyword>
<reference evidence="7" key="1">
    <citation type="journal article" date="2021" name="PeerJ">
        <title>Extensive microbial diversity within the chicken gut microbiome revealed by metagenomics and culture.</title>
        <authorList>
            <person name="Gilroy R."/>
            <person name="Ravi A."/>
            <person name="Getino M."/>
            <person name="Pursley I."/>
            <person name="Horton D.L."/>
            <person name="Alikhan N.F."/>
            <person name="Baker D."/>
            <person name="Gharbi K."/>
            <person name="Hall N."/>
            <person name="Watson M."/>
            <person name="Adriaenssens E.M."/>
            <person name="Foster-Nyarko E."/>
            <person name="Jarju S."/>
            <person name="Secka A."/>
            <person name="Antonio M."/>
            <person name="Oren A."/>
            <person name="Chaudhuri R.R."/>
            <person name="La Ragione R."/>
            <person name="Hildebrand F."/>
            <person name="Pallen M.J."/>
        </authorList>
    </citation>
    <scope>NUCLEOTIDE SEQUENCE</scope>
    <source>
        <strain evidence="7">5925</strain>
    </source>
</reference>
<evidence type="ECO:0000256" key="3">
    <source>
        <dbReference type="ARBA" id="ARBA00022801"/>
    </source>
</evidence>
<dbReference type="GO" id="GO:0008234">
    <property type="term" value="F:cysteine-type peptidase activity"/>
    <property type="evidence" value="ECO:0007669"/>
    <property type="project" value="UniProtKB-KW"/>
</dbReference>
<feature type="region of interest" description="Disordered" evidence="5">
    <location>
        <begin position="200"/>
        <end position="253"/>
    </location>
</feature>
<comment type="similarity">
    <text evidence="1">Belongs to the peptidase C40 family.</text>
</comment>